<evidence type="ECO:0000313" key="3">
    <source>
        <dbReference type="Proteomes" id="UP000691718"/>
    </source>
</evidence>
<comment type="caution">
    <text evidence="2">The sequence shown here is derived from an EMBL/GenBank/DDBJ whole genome shotgun (WGS) entry which is preliminary data.</text>
</comment>
<accession>A0A8S3XX38</accession>
<proteinExistence type="predicted"/>
<dbReference type="AlphaFoldDB" id="A0A8S3XX38"/>
<dbReference type="Proteomes" id="UP000691718">
    <property type="component" value="Unassembled WGS sequence"/>
</dbReference>
<feature type="compositionally biased region" description="Acidic residues" evidence="1">
    <location>
        <begin position="21"/>
        <end position="47"/>
    </location>
</feature>
<sequence>MAESLFSLDDKAIGELLEQSALDDVDEDDDDLYAQNDEDNNSSEDDVTLSSLRAAINQSDGKWTKKKTSREDY</sequence>
<evidence type="ECO:0000256" key="1">
    <source>
        <dbReference type="SAM" id="MobiDB-lite"/>
    </source>
</evidence>
<organism evidence="2 3">
    <name type="scientific">Parnassius apollo</name>
    <name type="common">Apollo butterfly</name>
    <name type="synonym">Papilio apollo</name>
    <dbReference type="NCBI Taxonomy" id="110799"/>
    <lineage>
        <taxon>Eukaryota</taxon>
        <taxon>Metazoa</taxon>
        <taxon>Ecdysozoa</taxon>
        <taxon>Arthropoda</taxon>
        <taxon>Hexapoda</taxon>
        <taxon>Insecta</taxon>
        <taxon>Pterygota</taxon>
        <taxon>Neoptera</taxon>
        <taxon>Endopterygota</taxon>
        <taxon>Lepidoptera</taxon>
        <taxon>Glossata</taxon>
        <taxon>Ditrysia</taxon>
        <taxon>Papilionoidea</taxon>
        <taxon>Papilionidae</taxon>
        <taxon>Parnassiinae</taxon>
        <taxon>Parnassini</taxon>
        <taxon>Parnassius</taxon>
        <taxon>Parnassius</taxon>
    </lineage>
</organism>
<name>A0A8S3XX38_PARAO</name>
<dbReference type="EMBL" id="CAJQZP010001297">
    <property type="protein sequence ID" value="CAG5037001.1"/>
    <property type="molecule type" value="Genomic_DNA"/>
</dbReference>
<protein>
    <submittedName>
        <fullName evidence="2">(apollo) hypothetical protein</fullName>
    </submittedName>
</protein>
<reference evidence="2" key="1">
    <citation type="submission" date="2021-04" db="EMBL/GenBank/DDBJ databases">
        <authorList>
            <person name="Tunstrom K."/>
        </authorList>
    </citation>
    <scope>NUCLEOTIDE SEQUENCE</scope>
</reference>
<gene>
    <name evidence="2" type="ORF">PAPOLLO_LOCUS20982</name>
</gene>
<feature type="region of interest" description="Disordered" evidence="1">
    <location>
        <begin position="19"/>
        <end position="50"/>
    </location>
</feature>
<evidence type="ECO:0000313" key="2">
    <source>
        <dbReference type="EMBL" id="CAG5037001.1"/>
    </source>
</evidence>
<keyword evidence="3" id="KW-1185">Reference proteome</keyword>